<dbReference type="Pfam" id="PF00153">
    <property type="entry name" value="Mito_carr"/>
    <property type="match status" value="2"/>
</dbReference>
<evidence type="ECO:0000313" key="4">
    <source>
        <dbReference type="EMBL" id="CAE7657425.1"/>
    </source>
</evidence>
<reference evidence="4" key="1">
    <citation type="submission" date="2021-02" db="EMBL/GenBank/DDBJ databases">
        <authorList>
            <person name="Dougan E. K."/>
            <person name="Rhodes N."/>
            <person name="Thang M."/>
            <person name="Chan C."/>
        </authorList>
    </citation>
    <scope>NUCLEOTIDE SEQUENCE</scope>
</reference>
<dbReference type="InterPro" id="IPR023395">
    <property type="entry name" value="MCP_dom_sf"/>
</dbReference>
<dbReference type="EMBL" id="CAJNIZ010043330">
    <property type="protein sequence ID" value="CAE7657425.1"/>
    <property type="molecule type" value="Genomic_DNA"/>
</dbReference>
<evidence type="ECO:0000256" key="3">
    <source>
        <dbReference type="ARBA" id="ARBA00023136"/>
    </source>
</evidence>
<dbReference type="Proteomes" id="UP000649617">
    <property type="component" value="Unassembled WGS sequence"/>
</dbReference>
<dbReference type="SUPFAM" id="SSF103506">
    <property type="entry name" value="Mitochondrial carrier"/>
    <property type="match status" value="1"/>
</dbReference>
<keyword evidence="5" id="KW-1185">Reference proteome</keyword>
<proteinExistence type="predicted"/>
<organism evidence="4 5">
    <name type="scientific">Symbiodinium pilosum</name>
    <name type="common">Dinoflagellate</name>
    <dbReference type="NCBI Taxonomy" id="2952"/>
    <lineage>
        <taxon>Eukaryota</taxon>
        <taxon>Sar</taxon>
        <taxon>Alveolata</taxon>
        <taxon>Dinophyceae</taxon>
        <taxon>Suessiales</taxon>
        <taxon>Symbiodiniaceae</taxon>
        <taxon>Symbiodinium</taxon>
    </lineage>
</organism>
<sequence>MAAEVALLQAALLDDPGAEMFVLLPHDAGILEADRILMDKASASALRGGVAAAVVQAICVPSFMWMRTVTNYQYRHGGRVLEVARRLYAEGGPRRFYRGVVPALVQSPILRFGGLAVNEGLLSVTANSGLSHTATAALSSAAATGLKVLLMPLDAWQTAKQVNGKQGLAILLAEAKRRPLRLWRGTAGCLTGTWIAHYAWCFTNNWLHDALPRSAFGNSETARSASIGFAANVAGDCCSNFLRVLKTIRQTAGTSVTYQGAIKELLQREGVRGLFGRGLPTKVASSGLQGAAFLIGYEAVLRNIAI</sequence>
<dbReference type="OrthoDB" id="409948at2759"/>
<keyword evidence="3" id="KW-0472">Membrane</keyword>
<evidence type="ECO:0000256" key="2">
    <source>
        <dbReference type="ARBA" id="ARBA00022692"/>
    </source>
</evidence>
<name>A0A812W076_SYMPI</name>
<keyword evidence="2" id="KW-0812">Transmembrane</keyword>
<protein>
    <recommendedName>
        <fullName evidence="6">Mitochondrial carrier protein</fullName>
    </recommendedName>
</protein>
<comment type="subcellular location">
    <subcellularLocation>
        <location evidence="1">Membrane</location>
        <topology evidence="1">Multi-pass membrane protein</topology>
    </subcellularLocation>
</comment>
<dbReference type="PANTHER" id="PTHR47567:SF1">
    <property type="entry name" value="NAD-DEPENDENT EPIMERASE_DEHYDRATASE DOMAIN-CONTAINING PROTEIN"/>
    <property type="match status" value="1"/>
</dbReference>
<dbReference type="GO" id="GO:0016020">
    <property type="term" value="C:membrane"/>
    <property type="evidence" value="ECO:0007669"/>
    <property type="project" value="UniProtKB-SubCell"/>
</dbReference>
<gene>
    <name evidence="4" type="ORF">SPIL2461_LOCUS17708</name>
</gene>
<dbReference type="Gene3D" id="1.50.40.10">
    <property type="entry name" value="Mitochondrial carrier domain"/>
    <property type="match status" value="2"/>
</dbReference>
<evidence type="ECO:0000256" key="1">
    <source>
        <dbReference type="ARBA" id="ARBA00004141"/>
    </source>
</evidence>
<evidence type="ECO:0000313" key="5">
    <source>
        <dbReference type="Proteomes" id="UP000649617"/>
    </source>
</evidence>
<dbReference type="PANTHER" id="PTHR47567">
    <property type="entry name" value="MITOCHONDRIAL SUBSTRATE/SOLUTE CARRIER"/>
    <property type="match status" value="1"/>
</dbReference>
<accession>A0A812W076</accession>
<comment type="caution">
    <text evidence="4">The sequence shown here is derived from an EMBL/GenBank/DDBJ whole genome shotgun (WGS) entry which is preliminary data.</text>
</comment>
<evidence type="ECO:0008006" key="6">
    <source>
        <dbReference type="Google" id="ProtNLM"/>
    </source>
</evidence>
<dbReference type="AlphaFoldDB" id="A0A812W076"/>
<dbReference type="InterPro" id="IPR018108">
    <property type="entry name" value="MCP_transmembrane"/>
</dbReference>